<accession>A0ABY6K9Q4</accession>
<sequence length="112" mass="12534">MSDHIQPTYHKPSFKMLTTFPGPHVQNFPQLSMYEHDGKENSAIFTAEVLSMEQKFQVFLLHGMWGEGAIAPLVSHISEFPVHGYRSGSGLTTPYFTLQDSPLLVLLISPTT</sequence>
<evidence type="ECO:0000313" key="1">
    <source>
        <dbReference type="EMBL" id="UYV63990.1"/>
    </source>
</evidence>
<reference evidence="1 2" key="1">
    <citation type="submission" date="2022-01" db="EMBL/GenBank/DDBJ databases">
        <title>A chromosomal length assembly of Cordylochernes scorpioides.</title>
        <authorList>
            <person name="Zeh D."/>
            <person name="Zeh J."/>
        </authorList>
    </citation>
    <scope>NUCLEOTIDE SEQUENCE [LARGE SCALE GENOMIC DNA]</scope>
    <source>
        <strain evidence="1">IN4F17</strain>
        <tissue evidence="1">Whole Body</tissue>
    </source>
</reference>
<keyword evidence="2" id="KW-1185">Reference proteome</keyword>
<gene>
    <name evidence="1" type="ORF">LAZ67_2006268</name>
</gene>
<dbReference type="EMBL" id="CP092864">
    <property type="protein sequence ID" value="UYV63990.1"/>
    <property type="molecule type" value="Genomic_DNA"/>
</dbReference>
<proteinExistence type="predicted"/>
<name>A0ABY6K9Q4_9ARAC</name>
<organism evidence="1 2">
    <name type="scientific">Cordylochernes scorpioides</name>
    <dbReference type="NCBI Taxonomy" id="51811"/>
    <lineage>
        <taxon>Eukaryota</taxon>
        <taxon>Metazoa</taxon>
        <taxon>Ecdysozoa</taxon>
        <taxon>Arthropoda</taxon>
        <taxon>Chelicerata</taxon>
        <taxon>Arachnida</taxon>
        <taxon>Pseudoscorpiones</taxon>
        <taxon>Cheliferoidea</taxon>
        <taxon>Chernetidae</taxon>
        <taxon>Cordylochernes</taxon>
    </lineage>
</organism>
<protein>
    <submittedName>
        <fullName evidence="1">Uncharacterized protein</fullName>
    </submittedName>
</protein>
<evidence type="ECO:0000313" key="2">
    <source>
        <dbReference type="Proteomes" id="UP001235939"/>
    </source>
</evidence>
<dbReference type="Proteomes" id="UP001235939">
    <property type="component" value="Chromosome 02"/>
</dbReference>